<name>A0A9X0D3D1_9CNID</name>
<accession>A0A9X0D3D1</accession>
<dbReference type="PANTHER" id="PTHR33361">
    <property type="entry name" value="GLR0591 PROTEIN"/>
    <property type="match status" value="1"/>
</dbReference>
<keyword evidence="3" id="KW-1185">Reference proteome</keyword>
<dbReference type="Proteomes" id="UP001163046">
    <property type="component" value="Unassembled WGS sequence"/>
</dbReference>
<dbReference type="OrthoDB" id="5987033at2759"/>
<evidence type="ECO:0000313" key="2">
    <source>
        <dbReference type="EMBL" id="KAJ7385380.1"/>
    </source>
</evidence>
<comment type="caution">
    <text evidence="2">The sequence shown here is derived from an EMBL/GenBank/DDBJ whole genome shotgun (WGS) entry which is preliminary data.</text>
</comment>
<reference evidence="2" key="1">
    <citation type="submission" date="2023-01" db="EMBL/GenBank/DDBJ databases">
        <title>Genome assembly of the deep-sea coral Lophelia pertusa.</title>
        <authorList>
            <person name="Herrera S."/>
            <person name="Cordes E."/>
        </authorList>
    </citation>
    <scope>NUCLEOTIDE SEQUENCE</scope>
    <source>
        <strain evidence="2">USNM1676648</strain>
        <tissue evidence="2">Polyp</tissue>
    </source>
</reference>
<keyword evidence="1" id="KW-0472">Membrane</keyword>
<organism evidence="2 3">
    <name type="scientific">Desmophyllum pertusum</name>
    <dbReference type="NCBI Taxonomy" id="174260"/>
    <lineage>
        <taxon>Eukaryota</taxon>
        <taxon>Metazoa</taxon>
        <taxon>Cnidaria</taxon>
        <taxon>Anthozoa</taxon>
        <taxon>Hexacorallia</taxon>
        <taxon>Scleractinia</taxon>
        <taxon>Caryophylliina</taxon>
        <taxon>Caryophylliidae</taxon>
        <taxon>Desmophyllum</taxon>
    </lineage>
</organism>
<feature type="transmembrane region" description="Helical" evidence="1">
    <location>
        <begin position="7"/>
        <end position="31"/>
    </location>
</feature>
<dbReference type="AlphaFoldDB" id="A0A9X0D3D1"/>
<dbReference type="PANTHER" id="PTHR33361:SF2">
    <property type="entry name" value="DUF885 DOMAIN-CONTAINING PROTEIN"/>
    <property type="match status" value="1"/>
</dbReference>
<keyword evidence="1" id="KW-1133">Transmembrane helix</keyword>
<evidence type="ECO:0000256" key="1">
    <source>
        <dbReference type="SAM" id="Phobius"/>
    </source>
</evidence>
<dbReference type="EMBL" id="MU825881">
    <property type="protein sequence ID" value="KAJ7385380.1"/>
    <property type="molecule type" value="Genomic_DNA"/>
</dbReference>
<protein>
    <submittedName>
        <fullName evidence="2">Uncharacterized protein</fullName>
    </submittedName>
</protein>
<keyword evidence="1" id="KW-0812">Transmembrane</keyword>
<sequence length="455" mass="51115">MVLQKNRFILIAAGIIAVVGLILLIVGIVLVTKANDKECDAGVAGQSGAKTDRCSYSTEAKRAGLDNFLQKVQDTYYELHPEDLIFKPGGVKPSVLMTKFKPYNPEPKNLKRITDAARHLLDELQGLGVNIRLLKPREKKAIAQPICSVGYSDIMYGLGNFHPKNLDDVRLFLNKMKLVADTFSTYIKNMRLGIKSGMVRSTEECLAGINAFKQRYLQISRRGERGIYDEDYMKPIFSATFLAGVKPSDLDEWKNENGKTVNESIREYAVKYIGKPIHDVIRYLETENLEHCVPSSISSGLAGLPLSHVYVNGSQTAETTSKQLPTGETLNGTKAYESIMPYFTTITKTPDQVHQLGREMLKKLYPEVLEIARSVTNQTNNDTAKELFIKRLNESDMYFTDKPIPANESDENAHNLCSSVEGAIKYCPKRWEAMQNWFAEARRVNNQIVITVSDQ</sequence>
<dbReference type="Pfam" id="PF05960">
    <property type="entry name" value="DUF885"/>
    <property type="match status" value="1"/>
</dbReference>
<proteinExistence type="predicted"/>
<gene>
    <name evidence="2" type="ORF">OS493_016461</name>
</gene>
<dbReference type="InterPro" id="IPR010281">
    <property type="entry name" value="DUF885"/>
</dbReference>
<evidence type="ECO:0000313" key="3">
    <source>
        <dbReference type="Proteomes" id="UP001163046"/>
    </source>
</evidence>